<dbReference type="PANTHER" id="PTHR46411:SF3">
    <property type="entry name" value="AAA+ ATPASE DOMAIN-CONTAINING PROTEIN"/>
    <property type="match status" value="1"/>
</dbReference>
<feature type="compositionally biased region" description="Basic and acidic residues" evidence="1">
    <location>
        <begin position="33"/>
        <end position="48"/>
    </location>
</feature>
<dbReference type="InterPro" id="IPR027417">
    <property type="entry name" value="P-loop_NTPase"/>
</dbReference>
<dbReference type="InterPro" id="IPR003593">
    <property type="entry name" value="AAA+_ATPase"/>
</dbReference>
<evidence type="ECO:0000313" key="4">
    <source>
        <dbReference type="Proteomes" id="UP001187682"/>
    </source>
</evidence>
<dbReference type="GO" id="GO:0016887">
    <property type="term" value="F:ATP hydrolysis activity"/>
    <property type="evidence" value="ECO:0007669"/>
    <property type="project" value="InterPro"/>
</dbReference>
<feature type="compositionally biased region" description="Acidic residues" evidence="1">
    <location>
        <begin position="49"/>
        <end position="59"/>
    </location>
</feature>
<dbReference type="PANTHER" id="PTHR46411">
    <property type="entry name" value="FAMILY ATPASE, PUTATIVE-RELATED"/>
    <property type="match status" value="1"/>
</dbReference>
<dbReference type="AlphaFoldDB" id="A0AAE8MXY1"/>
<dbReference type="Proteomes" id="UP001187682">
    <property type="component" value="Unassembled WGS sequence"/>
</dbReference>
<feature type="domain" description="AAA+ ATPase" evidence="2">
    <location>
        <begin position="486"/>
        <end position="613"/>
    </location>
</feature>
<accession>A0AAE8MXY1</accession>
<dbReference type="InterPro" id="IPR003959">
    <property type="entry name" value="ATPase_AAA_core"/>
</dbReference>
<dbReference type="Pfam" id="PF00004">
    <property type="entry name" value="AAA"/>
    <property type="match status" value="1"/>
</dbReference>
<dbReference type="Pfam" id="PF22942">
    <property type="entry name" value="DUF7025"/>
    <property type="match status" value="1"/>
</dbReference>
<dbReference type="EMBL" id="ONZQ02000006">
    <property type="protein sequence ID" value="SPO02542.1"/>
    <property type="molecule type" value="Genomic_DNA"/>
</dbReference>
<proteinExistence type="predicted"/>
<name>A0AAE8MXY1_9PEZI</name>
<dbReference type="Gene3D" id="3.40.50.300">
    <property type="entry name" value="P-loop containing nucleotide triphosphate hydrolases"/>
    <property type="match status" value="1"/>
</dbReference>
<sequence length="1015" mass="116149">MEFQIQPYKEPDAASLESVEDSAEDYPITENGASREDGGKNENEKKGDDEDGEDGEDEDGHGKALRCVVKEFESRVNAKGETVRKELSPSKSDADTPDGEKQESDAAIEFCNYFVKGGAQSRSTLKIYAHSIQVALREVIKSYPRQSFDGSVVTLTGSSEADCLACVFHYRSSLMKYSEGLKAEDKLDVYLLIQFIGRKFDEQLRYLGGSDVECYDTNIHVAYRDMWTIFKPGGFLVTTQCEENCIVQLEDIHHVDGGIFSESSWHIKTRAVAHDGTKFGYIRKKITITQYSGVRQVSSLPIYPLGFDKNPEEVRTSAIQRGQKYCRLTNSQLHQYTGTAFTLRQESTYSISRGSDVVFRLDPRKVVGRVILDPASFEEFNPRQGITLTKVNPEPKFDAVTEEEYQIFDNRISGFALQEKKWMWFLVSNITDVQFNQEAFDKVILPGNQKSLLKAIANQHTKSSSISDPLSSSRDHFDDFISGKGKGCIILLHGDPGLGKTVTVESIAENIKRPLYVVMSGELGSTIDKIEENLNQVLGLATRWNAVLLIDEADIFLEMRSSHQLNQNHMVSVFLRSLEYFQGMMFLTTNRMKSFDPAFQSRIHLVIEYKSLEIEAKRRLWIEFLQKIPDYNAKEWSEDDLESLAKLDLNGRQIKNAVRIANCLALDLEEKLAPKDIRTYIRQNSDTIATQQDIYNRIADSRRELCEGQSTIHALANQLDNEGFWNRMQFDQDGRVTAVLFAHPESLAYLQAYPDLLFLDCTYKTNKYGMPLLDMIGVDACQRSFCIAFAFLSGETEEDYIWALDRLRPMYELCGTRLPSVILTDRCIACMNAVSYSFPSAISLLCLWHANKAVLRYCRPSFVRDQYRSENQQDLSDWKEFFGHWHSIIRSSDEEVFSQHVQQFERRYLPQNVNEVEYIKTTWLDIYKEKLVKAWVDQHLHFGNVVTSRVEGIHGLLKSHLKRSTLDLFEAWRAMKQALLNQLAELRYNQAKQQTRIPIELSGSLYSANKVRPFN</sequence>
<feature type="region of interest" description="Disordered" evidence="1">
    <location>
        <begin position="79"/>
        <end position="102"/>
    </location>
</feature>
<dbReference type="CDD" id="cd19481">
    <property type="entry name" value="RecA-like_protease"/>
    <property type="match status" value="1"/>
</dbReference>
<comment type="caution">
    <text evidence="3">The sequence shown here is derived from an EMBL/GenBank/DDBJ whole genome shotgun (WGS) entry which is preliminary data.</text>
</comment>
<protein>
    <recommendedName>
        <fullName evidence="2">AAA+ ATPase domain-containing protein</fullName>
    </recommendedName>
</protein>
<dbReference type="InterPro" id="IPR022272">
    <property type="entry name" value="Lipocalin_CS"/>
</dbReference>
<organism evidence="3 4">
    <name type="scientific">Cephalotrichum gorgonifer</name>
    <dbReference type="NCBI Taxonomy" id="2041049"/>
    <lineage>
        <taxon>Eukaryota</taxon>
        <taxon>Fungi</taxon>
        <taxon>Dikarya</taxon>
        <taxon>Ascomycota</taxon>
        <taxon>Pezizomycotina</taxon>
        <taxon>Sordariomycetes</taxon>
        <taxon>Hypocreomycetidae</taxon>
        <taxon>Microascales</taxon>
        <taxon>Microascaceae</taxon>
        <taxon>Cephalotrichum</taxon>
    </lineage>
</organism>
<evidence type="ECO:0000313" key="3">
    <source>
        <dbReference type="EMBL" id="SPO02542.1"/>
    </source>
</evidence>
<keyword evidence="4" id="KW-1185">Reference proteome</keyword>
<dbReference type="PROSITE" id="PS00213">
    <property type="entry name" value="LIPOCALIN"/>
    <property type="match status" value="1"/>
</dbReference>
<reference evidence="3" key="1">
    <citation type="submission" date="2018-03" db="EMBL/GenBank/DDBJ databases">
        <authorList>
            <person name="Guldener U."/>
        </authorList>
    </citation>
    <scope>NUCLEOTIDE SEQUENCE</scope>
</reference>
<evidence type="ECO:0000256" key="1">
    <source>
        <dbReference type="SAM" id="MobiDB-lite"/>
    </source>
</evidence>
<gene>
    <name evidence="3" type="ORF">DNG_05215</name>
</gene>
<dbReference type="SUPFAM" id="SSF52540">
    <property type="entry name" value="P-loop containing nucleoside triphosphate hydrolases"/>
    <property type="match status" value="1"/>
</dbReference>
<dbReference type="SMART" id="SM00382">
    <property type="entry name" value="AAA"/>
    <property type="match status" value="1"/>
</dbReference>
<dbReference type="InterPro" id="IPR054289">
    <property type="entry name" value="DUF7025"/>
</dbReference>
<dbReference type="Pfam" id="PF10551">
    <property type="entry name" value="MULE"/>
    <property type="match status" value="1"/>
</dbReference>
<evidence type="ECO:0000259" key="2">
    <source>
        <dbReference type="SMART" id="SM00382"/>
    </source>
</evidence>
<feature type="region of interest" description="Disordered" evidence="1">
    <location>
        <begin position="1"/>
        <end position="64"/>
    </location>
</feature>
<dbReference type="InterPro" id="IPR018289">
    <property type="entry name" value="MULE_transposase_dom"/>
</dbReference>
<dbReference type="GO" id="GO:0005524">
    <property type="term" value="F:ATP binding"/>
    <property type="evidence" value="ECO:0007669"/>
    <property type="project" value="InterPro"/>
</dbReference>